<protein>
    <submittedName>
        <fullName evidence="1">Uncharacterized protein</fullName>
    </submittedName>
</protein>
<dbReference type="EMBL" id="CM037159">
    <property type="protein sequence ID" value="KAH7867305.1"/>
    <property type="molecule type" value="Genomic_DNA"/>
</dbReference>
<dbReference type="Proteomes" id="UP000828048">
    <property type="component" value="Chromosome 9"/>
</dbReference>
<gene>
    <name evidence="1" type="ORF">Vadar_031724</name>
</gene>
<name>A0ACB7ZQA0_9ERIC</name>
<reference evidence="1 2" key="1">
    <citation type="journal article" date="2021" name="Hortic Res">
        <title>High-quality reference genome and annotation aids understanding of berry development for evergreen blueberry (Vaccinium darrowii).</title>
        <authorList>
            <person name="Yu J."/>
            <person name="Hulse-Kemp A.M."/>
            <person name="Babiker E."/>
            <person name="Staton M."/>
        </authorList>
    </citation>
    <scope>NUCLEOTIDE SEQUENCE [LARGE SCALE GENOMIC DNA]</scope>
    <source>
        <strain evidence="2">cv. NJ 8807/NJ 8810</strain>
        <tissue evidence="1">Young leaf</tissue>
    </source>
</reference>
<accession>A0ACB7ZQA0</accession>
<comment type="caution">
    <text evidence="1">The sequence shown here is derived from an EMBL/GenBank/DDBJ whole genome shotgun (WGS) entry which is preliminary data.</text>
</comment>
<proteinExistence type="predicted"/>
<evidence type="ECO:0000313" key="1">
    <source>
        <dbReference type="EMBL" id="KAH7867305.1"/>
    </source>
</evidence>
<organism evidence="1 2">
    <name type="scientific">Vaccinium darrowii</name>
    <dbReference type="NCBI Taxonomy" id="229202"/>
    <lineage>
        <taxon>Eukaryota</taxon>
        <taxon>Viridiplantae</taxon>
        <taxon>Streptophyta</taxon>
        <taxon>Embryophyta</taxon>
        <taxon>Tracheophyta</taxon>
        <taxon>Spermatophyta</taxon>
        <taxon>Magnoliopsida</taxon>
        <taxon>eudicotyledons</taxon>
        <taxon>Gunneridae</taxon>
        <taxon>Pentapetalae</taxon>
        <taxon>asterids</taxon>
        <taxon>Ericales</taxon>
        <taxon>Ericaceae</taxon>
        <taxon>Vaccinioideae</taxon>
        <taxon>Vaccinieae</taxon>
        <taxon>Vaccinium</taxon>
    </lineage>
</organism>
<sequence>MRGIGKITLLHTFRGFAQHITKLPPPRVHNHHQYCSGSSSTTPMEVEVKLRLPDSSSHQKLTRLLSPFCTKTLLQENIFFDTPTSHLSSNQTALRLRFYNSSPHCILALKSKPQLSSGISRVEEHEEPIDPSIARAAVAEPWRLLSLSDSRLMERVKEEFGVTGLVCLGGFRNVRNVFDWNGLKLEVDETDYGFGTSYEIECESEQPDRAKGMIEEFLKGNGIGYSYSEVSKFAVFRSGKLPQ</sequence>
<keyword evidence="2" id="KW-1185">Reference proteome</keyword>
<evidence type="ECO:0000313" key="2">
    <source>
        <dbReference type="Proteomes" id="UP000828048"/>
    </source>
</evidence>